<dbReference type="PANTHER" id="PTHR43000">
    <property type="entry name" value="DTDP-D-GLUCOSE 4,6-DEHYDRATASE-RELATED"/>
    <property type="match status" value="1"/>
</dbReference>
<dbReference type="Gene3D" id="3.40.50.720">
    <property type="entry name" value="NAD(P)-binding Rossmann-like Domain"/>
    <property type="match status" value="1"/>
</dbReference>
<name>A0A5N6X6K0_9EURO</name>
<dbReference type="SUPFAM" id="SSF51735">
    <property type="entry name" value="NAD(P)-binding Rossmann-fold domains"/>
    <property type="match status" value="1"/>
</dbReference>
<evidence type="ECO:0000313" key="2">
    <source>
        <dbReference type="EMBL" id="KAE8327749.1"/>
    </source>
</evidence>
<dbReference type="Proteomes" id="UP000325945">
    <property type="component" value="Unassembled WGS sequence"/>
</dbReference>
<accession>A0A5N6X6K0</accession>
<organism evidence="2 3">
    <name type="scientific">Aspergillus sergii</name>
    <dbReference type="NCBI Taxonomy" id="1034303"/>
    <lineage>
        <taxon>Eukaryota</taxon>
        <taxon>Fungi</taxon>
        <taxon>Dikarya</taxon>
        <taxon>Ascomycota</taxon>
        <taxon>Pezizomycotina</taxon>
        <taxon>Eurotiomycetes</taxon>
        <taxon>Eurotiomycetidae</taxon>
        <taxon>Eurotiales</taxon>
        <taxon>Aspergillaceae</taxon>
        <taxon>Aspergillus</taxon>
        <taxon>Aspergillus subgen. Circumdati</taxon>
    </lineage>
</organism>
<feature type="domain" description="3-beta hydroxysteroid dehydrogenase/isomerase" evidence="1">
    <location>
        <begin position="184"/>
        <end position="263"/>
    </location>
</feature>
<evidence type="ECO:0000313" key="3">
    <source>
        <dbReference type="Proteomes" id="UP000325945"/>
    </source>
</evidence>
<dbReference type="GO" id="GO:0016616">
    <property type="term" value="F:oxidoreductase activity, acting on the CH-OH group of donors, NAD or NADP as acceptor"/>
    <property type="evidence" value="ECO:0007669"/>
    <property type="project" value="InterPro"/>
</dbReference>
<dbReference type="InterPro" id="IPR002225">
    <property type="entry name" value="3Beta_OHSteriod_DH/Estase"/>
</dbReference>
<dbReference type="Pfam" id="PF01073">
    <property type="entry name" value="3Beta_HSD"/>
    <property type="match status" value="2"/>
</dbReference>
<dbReference type="EMBL" id="ML741790">
    <property type="protein sequence ID" value="KAE8327749.1"/>
    <property type="molecule type" value="Genomic_DNA"/>
</dbReference>
<protein>
    <recommendedName>
        <fullName evidence="1">3-beta hydroxysteroid dehydrogenase/isomerase domain-containing protein</fullName>
    </recommendedName>
</protein>
<dbReference type="GO" id="GO:0006694">
    <property type="term" value="P:steroid biosynthetic process"/>
    <property type="evidence" value="ECO:0007669"/>
    <property type="project" value="InterPro"/>
</dbReference>
<dbReference type="AlphaFoldDB" id="A0A5N6X6K0"/>
<evidence type="ECO:0000259" key="1">
    <source>
        <dbReference type="Pfam" id="PF01073"/>
    </source>
</evidence>
<feature type="domain" description="3-beta hydroxysteroid dehydrogenase/isomerase" evidence="1">
    <location>
        <begin position="18"/>
        <end position="174"/>
    </location>
</feature>
<keyword evidence="3" id="KW-1185">Reference proteome</keyword>
<reference evidence="3" key="1">
    <citation type="submission" date="2019-04" db="EMBL/GenBank/DDBJ databases">
        <title>Friends and foes A comparative genomics studyof 23 Aspergillus species from section Flavi.</title>
        <authorList>
            <consortium name="DOE Joint Genome Institute"/>
            <person name="Kjaerbolling I."/>
            <person name="Vesth T."/>
            <person name="Frisvad J.C."/>
            <person name="Nybo J.L."/>
            <person name="Theobald S."/>
            <person name="Kildgaard S."/>
            <person name="Isbrandt T."/>
            <person name="Kuo A."/>
            <person name="Sato A."/>
            <person name="Lyhne E.K."/>
            <person name="Kogle M.E."/>
            <person name="Wiebenga A."/>
            <person name="Kun R.S."/>
            <person name="Lubbers R.J."/>
            <person name="Makela M.R."/>
            <person name="Barry K."/>
            <person name="Chovatia M."/>
            <person name="Clum A."/>
            <person name="Daum C."/>
            <person name="Haridas S."/>
            <person name="He G."/>
            <person name="LaButti K."/>
            <person name="Lipzen A."/>
            <person name="Mondo S."/>
            <person name="Riley R."/>
            <person name="Salamov A."/>
            <person name="Simmons B.A."/>
            <person name="Magnuson J.K."/>
            <person name="Henrissat B."/>
            <person name="Mortensen U.H."/>
            <person name="Larsen T.O."/>
            <person name="Devries R.P."/>
            <person name="Grigoriev I.V."/>
            <person name="Machida M."/>
            <person name="Baker S.E."/>
            <person name="Andersen M.R."/>
        </authorList>
    </citation>
    <scope>NUCLEOTIDE SEQUENCE [LARGE SCALE GENOMIC DNA]</scope>
    <source>
        <strain evidence="3">CBS 130017</strain>
    </source>
</reference>
<proteinExistence type="predicted"/>
<dbReference type="InterPro" id="IPR036291">
    <property type="entry name" value="NAD(P)-bd_dom_sf"/>
</dbReference>
<gene>
    <name evidence="2" type="ORF">BDV39DRAFT_204765</name>
</gene>
<sequence>MSQQCEPARSTPKLGPVLVTGGNGFIASHIVDKILEGDPDCEIHSLDINTSRNRHPNAHYHQGDISCVADVQRMMRTAKPVTVFHTAAPEFFDLPESAYQSIIVDGTNNLINAAVAVGTVHCLVYTSTSSLIHDNLTDLFDAVEDMPVLRPRQQKRVYSLRKADAEEVILTANRNKEWFPARGGWARYQLGNGKNFYDLVYVGNVADAHVLAAQHLLDAWGKAPTGNPDSRVDGEVFHITNGRPWLFWDFQREVAAQTGNPVRHEDIIVVPKWLALIIGF</sequence>